<gene>
    <name evidence="1" type="ORF">BAE30_00035</name>
</gene>
<comment type="caution">
    <text evidence="1">The sequence shown here is derived from an EMBL/GenBank/DDBJ whole genome shotgun (WGS) entry which is preliminary data.</text>
</comment>
<accession>A0A1E7Z4N1</accession>
<dbReference type="Proteomes" id="UP000175707">
    <property type="component" value="Unassembled WGS sequence"/>
</dbReference>
<proteinExistence type="predicted"/>
<organism evidence="1 2">
    <name type="scientific">Acidithiobacillus caldus</name>
    <dbReference type="NCBI Taxonomy" id="33059"/>
    <lineage>
        <taxon>Bacteria</taxon>
        <taxon>Pseudomonadati</taxon>
        <taxon>Pseudomonadota</taxon>
        <taxon>Acidithiobacillia</taxon>
        <taxon>Acidithiobacillales</taxon>
        <taxon>Acidithiobacillaceae</taxon>
        <taxon>Acidithiobacillus</taxon>
    </lineage>
</organism>
<name>A0A1E7Z4N1_9PROT</name>
<evidence type="ECO:0000313" key="1">
    <source>
        <dbReference type="EMBL" id="OFC63722.1"/>
    </source>
</evidence>
<protein>
    <submittedName>
        <fullName evidence="1">Uncharacterized protein</fullName>
    </submittedName>
</protein>
<dbReference type="EMBL" id="LZYH01000008">
    <property type="protein sequence ID" value="OFC63722.1"/>
    <property type="molecule type" value="Genomic_DNA"/>
</dbReference>
<evidence type="ECO:0000313" key="2">
    <source>
        <dbReference type="Proteomes" id="UP000175707"/>
    </source>
</evidence>
<dbReference type="AlphaFoldDB" id="A0A1E7Z4N1"/>
<sequence>MEIKHHLLTVPGGPSDSIYGVSIFRACDEGAVVVLTEPGENLGMSITNAIEQVANLARDMLLESLPPKHIVWIERFEELGTFDYVRFQWNGKQFFSPDWRPIGDRDERSFWWLIFGLQEPACAFPRFSLERDADLCARKSSGG</sequence>
<reference evidence="1 2" key="1">
    <citation type="submission" date="2016-06" db="EMBL/GenBank/DDBJ databases">
        <title>Gene turnover analysis identifies the evolutionary adaptation of the extremophile Acidithiobacillus caldus.</title>
        <authorList>
            <person name="Zhang X."/>
        </authorList>
    </citation>
    <scope>NUCLEOTIDE SEQUENCE [LARGE SCALE GENOMIC DNA]</scope>
    <source>
        <strain evidence="1 2">S1</strain>
    </source>
</reference>